<dbReference type="AlphaFoldDB" id="A0A8C5SBY0"/>
<dbReference type="Ensembl" id="ENSLLTT00000016712.1">
    <property type="protein sequence ID" value="ENSLLTP00000016098.1"/>
    <property type="gene ID" value="ENSLLTG00000012315.1"/>
</dbReference>
<proteinExistence type="predicted"/>
<evidence type="ECO:0000313" key="1">
    <source>
        <dbReference type="Ensembl" id="ENSLLTP00000016098.1"/>
    </source>
</evidence>
<dbReference type="Proteomes" id="UP000694406">
    <property type="component" value="Unplaced"/>
</dbReference>
<keyword evidence="2" id="KW-1185">Reference proteome</keyword>
<reference evidence="1" key="1">
    <citation type="submission" date="2025-08" db="UniProtKB">
        <authorList>
            <consortium name="Ensembl"/>
        </authorList>
    </citation>
    <scope>IDENTIFICATION</scope>
</reference>
<dbReference type="InterPro" id="IPR053033">
    <property type="entry name" value="Androglobin-like"/>
</dbReference>
<evidence type="ECO:0000313" key="2">
    <source>
        <dbReference type="Proteomes" id="UP000694406"/>
    </source>
</evidence>
<dbReference type="InterPro" id="IPR038765">
    <property type="entry name" value="Papain-like_cys_pep_sf"/>
</dbReference>
<accession>A0A8C5SBY0</accession>
<name>A0A8C5SBY0_LATLA</name>
<reference evidence="1" key="2">
    <citation type="submission" date="2025-09" db="UniProtKB">
        <authorList>
            <consortium name="Ensembl"/>
        </authorList>
    </citation>
    <scope>IDENTIFICATION</scope>
</reference>
<dbReference type="PANTHER" id="PTHR46298">
    <property type="entry name" value="ANDROGLOBIN"/>
    <property type="match status" value="1"/>
</dbReference>
<sequence>MSKFGKKKEAVKSNNVVQSNLSTKDTWFLSGSASTVNPQGTSPESKKGRFPIWPEWSEADINVEKWDAGKGGKEKDKSGRSPILHVFEDPEGKLEFPSSLKVSLWKRPQEILTNKVRCT</sequence>
<dbReference type="GeneTree" id="ENSGT00390000014904"/>
<dbReference type="PANTHER" id="PTHR46298:SF1">
    <property type="entry name" value="ANDROGLOBIN"/>
    <property type="match status" value="1"/>
</dbReference>
<protein>
    <submittedName>
        <fullName evidence="1">Uncharacterized protein</fullName>
    </submittedName>
</protein>
<organism evidence="1 2">
    <name type="scientific">Laticauda laticaudata</name>
    <name type="common">Blue-ringed sea krait</name>
    <name type="synonym">Blue-lipped sea krait</name>
    <dbReference type="NCBI Taxonomy" id="8630"/>
    <lineage>
        <taxon>Eukaryota</taxon>
        <taxon>Metazoa</taxon>
        <taxon>Chordata</taxon>
        <taxon>Craniata</taxon>
        <taxon>Vertebrata</taxon>
        <taxon>Euteleostomi</taxon>
        <taxon>Lepidosauria</taxon>
        <taxon>Squamata</taxon>
        <taxon>Bifurcata</taxon>
        <taxon>Unidentata</taxon>
        <taxon>Episquamata</taxon>
        <taxon>Toxicofera</taxon>
        <taxon>Serpentes</taxon>
        <taxon>Colubroidea</taxon>
        <taxon>Elapidae</taxon>
        <taxon>Laticaudinae</taxon>
        <taxon>Laticauda</taxon>
    </lineage>
</organism>
<dbReference type="SUPFAM" id="SSF54001">
    <property type="entry name" value="Cysteine proteinases"/>
    <property type="match status" value="1"/>
</dbReference>